<dbReference type="Pfam" id="PF04500">
    <property type="entry name" value="FLYWCH"/>
    <property type="match status" value="2"/>
</dbReference>
<feature type="non-terminal residue" evidence="5">
    <location>
        <position position="208"/>
    </location>
</feature>
<dbReference type="AlphaFoldDB" id="A0A0L7LH60"/>
<dbReference type="InterPro" id="IPR007588">
    <property type="entry name" value="Znf_FLYWCH"/>
</dbReference>
<evidence type="ECO:0000256" key="3">
    <source>
        <dbReference type="ARBA" id="ARBA00022833"/>
    </source>
</evidence>
<feature type="domain" description="FLYWCH-type" evidence="4">
    <location>
        <begin position="1"/>
        <end position="53"/>
    </location>
</feature>
<keyword evidence="3" id="KW-0862">Zinc</keyword>
<evidence type="ECO:0000313" key="6">
    <source>
        <dbReference type="Proteomes" id="UP000037510"/>
    </source>
</evidence>
<keyword evidence="1" id="KW-0479">Metal-binding</keyword>
<keyword evidence="6" id="KW-1185">Reference proteome</keyword>
<dbReference type="Gene3D" id="2.20.25.240">
    <property type="match status" value="2"/>
</dbReference>
<keyword evidence="2" id="KW-0863">Zinc-finger</keyword>
<gene>
    <name evidence="5" type="ORF">OBRU01_08841</name>
</gene>
<sequence>MITSQRGRDVLLLNGYRYTKKRNNIMGQTVWRCVRRKVCGATLVSKGEAVIKQQVHTCEACEAENEVKIKLNKCLERARSETTPVPSIYAAVVDEFNSSGFHSVLQELREWRHRVLGVLSLAVLQDAGSNQRQPGATYIQTSKGGTMLLYDGHKYSRNYQKGVRVSWKCNKSRCIARISSVGNQIVAFKNLHNHGKGSHIRWTQNRPI</sequence>
<dbReference type="EMBL" id="JTDY01001207">
    <property type="protein sequence ID" value="KOB74541.1"/>
    <property type="molecule type" value="Genomic_DNA"/>
</dbReference>
<evidence type="ECO:0000256" key="1">
    <source>
        <dbReference type="ARBA" id="ARBA00022723"/>
    </source>
</evidence>
<feature type="non-terminal residue" evidence="5">
    <location>
        <position position="1"/>
    </location>
</feature>
<proteinExistence type="predicted"/>
<evidence type="ECO:0000259" key="4">
    <source>
        <dbReference type="Pfam" id="PF04500"/>
    </source>
</evidence>
<name>A0A0L7LH60_OPEBR</name>
<evidence type="ECO:0000313" key="5">
    <source>
        <dbReference type="EMBL" id="KOB74541.1"/>
    </source>
</evidence>
<accession>A0A0L7LH60</accession>
<dbReference type="GO" id="GO:0008270">
    <property type="term" value="F:zinc ion binding"/>
    <property type="evidence" value="ECO:0007669"/>
    <property type="project" value="UniProtKB-KW"/>
</dbReference>
<comment type="caution">
    <text evidence="5">The sequence shown here is derived from an EMBL/GenBank/DDBJ whole genome shotgun (WGS) entry which is preliminary data.</text>
</comment>
<evidence type="ECO:0000256" key="2">
    <source>
        <dbReference type="ARBA" id="ARBA00022771"/>
    </source>
</evidence>
<protein>
    <submittedName>
        <fullName evidence="5">Modifier of mdg4</fullName>
    </submittedName>
</protein>
<organism evidence="5 6">
    <name type="scientific">Operophtera brumata</name>
    <name type="common">Winter moth</name>
    <name type="synonym">Phalaena brumata</name>
    <dbReference type="NCBI Taxonomy" id="104452"/>
    <lineage>
        <taxon>Eukaryota</taxon>
        <taxon>Metazoa</taxon>
        <taxon>Ecdysozoa</taxon>
        <taxon>Arthropoda</taxon>
        <taxon>Hexapoda</taxon>
        <taxon>Insecta</taxon>
        <taxon>Pterygota</taxon>
        <taxon>Neoptera</taxon>
        <taxon>Endopterygota</taxon>
        <taxon>Lepidoptera</taxon>
        <taxon>Glossata</taxon>
        <taxon>Ditrysia</taxon>
        <taxon>Geometroidea</taxon>
        <taxon>Geometridae</taxon>
        <taxon>Larentiinae</taxon>
        <taxon>Operophtera</taxon>
    </lineage>
</organism>
<feature type="domain" description="FLYWCH-type" evidence="4">
    <location>
        <begin position="138"/>
        <end position="194"/>
    </location>
</feature>
<reference evidence="5 6" key="1">
    <citation type="journal article" date="2015" name="Genome Biol. Evol.">
        <title>The genome of winter moth (Operophtera brumata) provides a genomic perspective on sexual dimorphism and phenology.</title>
        <authorList>
            <person name="Derks M.F."/>
            <person name="Smit S."/>
            <person name="Salis L."/>
            <person name="Schijlen E."/>
            <person name="Bossers A."/>
            <person name="Mateman C."/>
            <person name="Pijl A.S."/>
            <person name="de Ridder D."/>
            <person name="Groenen M.A."/>
            <person name="Visser M.E."/>
            <person name="Megens H.J."/>
        </authorList>
    </citation>
    <scope>NUCLEOTIDE SEQUENCE [LARGE SCALE GENOMIC DNA]</scope>
    <source>
        <strain evidence="5">WM2013NL</strain>
        <tissue evidence="5">Head and thorax</tissue>
    </source>
</reference>
<dbReference type="Proteomes" id="UP000037510">
    <property type="component" value="Unassembled WGS sequence"/>
</dbReference>